<organism evidence="1 2">
    <name type="scientific">Candidatus Limivivens merdigallinarum</name>
    <dbReference type="NCBI Taxonomy" id="2840859"/>
    <lineage>
        <taxon>Bacteria</taxon>
        <taxon>Bacillati</taxon>
        <taxon>Bacillota</taxon>
        <taxon>Clostridia</taxon>
        <taxon>Lachnospirales</taxon>
        <taxon>Lachnospiraceae</taxon>
        <taxon>Lachnospiraceae incertae sedis</taxon>
        <taxon>Candidatus Limivivens</taxon>
    </lineage>
</organism>
<accession>A0A9D1CZT5</accession>
<dbReference type="EMBL" id="DVFT01000027">
    <property type="protein sequence ID" value="HIQ95302.1"/>
    <property type="molecule type" value="Genomic_DNA"/>
</dbReference>
<name>A0A9D1CZT5_9FIRM</name>
<comment type="caution">
    <text evidence="1">The sequence shown here is derived from an EMBL/GenBank/DDBJ whole genome shotgun (WGS) entry which is preliminary data.</text>
</comment>
<dbReference type="AlphaFoldDB" id="A0A9D1CZT5"/>
<sequence length="114" mass="12873">MNTKLATAQIRLQNWLVTIRDRQHSGLSVKDYCQQNHISKDAYSYWLRKIKAAALEESGFVEINQPDYSPAALTVPPSPAETMSLQIRELQITLPLSVPREVLSMVIEAVSYAQ</sequence>
<reference evidence="1" key="2">
    <citation type="journal article" date="2021" name="PeerJ">
        <title>Extensive microbial diversity within the chicken gut microbiome revealed by metagenomics and culture.</title>
        <authorList>
            <person name="Gilroy R."/>
            <person name="Ravi A."/>
            <person name="Getino M."/>
            <person name="Pursley I."/>
            <person name="Horton D.L."/>
            <person name="Alikhan N.F."/>
            <person name="Baker D."/>
            <person name="Gharbi K."/>
            <person name="Hall N."/>
            <person name="Watson M."/>
            <person name="Adriaenssens E.M."/>
            <person name="Foster-Nyarko E."/>
            <person name="Jarju S."/>
            <person name="Secka A."/>
            <person name="Antonio M."/>
            <person name="Oren A."/>
            <person name="Chaudhuri R.R."/>
            <person name="La Ragione R."/>
            <person name="Hildebrand F."/>
            <person name="Pallen M.J."/>
        </authorList>
    </citation>
    <scope>NUCLEOTIDE SEQUENCE</scope>
    <source>
        <strain evidence="1">ChiSjej3B21-11622</strain>
    </source>
</reference>
<dbReference type="NCBIfam" id="NF047593">
    <property type="entry name" value="IS66_ISAeme5_TnpA"/>
    <property type="match status" value="1"/>
</dbReference>
<protein>
    <submittedName>
        <fullName evidence="1">IS66 family insertion sequence element accessory protein TnpB</fullName>
    </submittedName>
</protein>
<gene>
    <name evidence="1" type="ORF">IAB26_01940</name>
</gene>
<evidence type="ECO:0000313" key="1">
    <source>
        <dbReference type="EMBL" id="HIQ95302.1"/>
    </source>
</evidence>
<evidence type="ECO:0000313" key="2">
    <source>
        <dbReference type="Proteomes" id="UP000886886"/>
    </source>
</evidence>
<proteinExistence type="predicted"/>
<reference evidence="1" key="1">
    <citation type="submission" date="2020-10" db="EMBL/GenBank/DDBJ databases">
        <authorList>
            <person name="Gilroy R."/>
        </authorList>
    </citation>
    <scope>NUCLEOTIDE SEQUENCE</scope>
    <source>
        <strain evidence="1">ChiSjej3B21-11622</strain>
    </source>
</reference>
<dbReference type="Proteomes" id="UP000886886">
    <property type="component" value="Unassembled WGS sequence"/>
</dbReference>